<dbReference type="InterPro" id="IPR006909">
    <property type="entry name" value="Rad21/Rec8_C_eu"/>
</dbReference>
<gene>
    <name evidence="11" type="ORF">ILEXP_LOCUS44635</name>
    <name evidence="10" type="ORF">ILEXP_LOCUS7797</name>
</gene>
<feature type="domain" description="Rad21/Rec8-like protein N-terminal" evidence="9">
    <location>
        <begin position="1"/>
        <end position="101"/>
    </location>
</feature>
<evidence type="ECO:0000313" key="12">
    <source>
        <dbReference type="Proteomes" id="UP001642360"/>
    </source>
</evidence>
<dbReference type="InterPro" id="IPR023093">
    <property type="entry name" value="ScpA-like_C"/>
</dbReference>
<feature type="region of interest" description="Disordered" evidence="7">
    <location>
        <begin position="313"/>
        <end position="332"/>
    </location>
</feature>
<evidence type="ECO:0000256" key="1">
    <source>
        <dbReference type="ARBA" id="ARBA00004123"/>
    </source>
</evidence>
<proteinExistence type="inferred from homology"/>
<evidence type="ECO:0000259" key="9">
    <source>
        <dbReference type="Pfam" id="PF04825"/>
    </source>
</evidence>
<dbReference type="PANTHER" id="PTHR12585:SF55">
    <property type="entry name" value="SISTER CHROMATID COHESION 1 PROTEIN 3"/>
    <property type="match status" value="1"/>
</dbReference>
<keyword evidence="3" id="KW-0131">Cell cycle</keyword>
<comment type="similarity">
    <text evidence="2">Belongs to the rad21 family.</text>
</comment>
<dbReference type="FunFam" id="1.10.10.580:FF:000002">
    <property type="entry name" value="Sister chromatid cohesion 1 protein 4"/>
    <property type="match status" value="1"/>
</dbReference>
<dbReference type="GO" id="GO:0007059">
    <property type="term" value="P:chromosome segregation"/>
    <property type="evidence" value="ECO:0007669"/>
    <property type="project" value="UniProtKB-KW"/>
</dbReference>
<name>A0ABC8RCD6_9AQUA</name>
<evidence type="ECO:0000256" key="4">
    <source>
        <dbReference type="ARBA" id="ARBA00022829"/>
    </source>
</evidence>
<dbReference type="InterPro" id="IPR036390">
    <property type="entry name" value="WH_DNA-bd_sf"/>
</dbReference>
<comment type="caution">
    <text evidence="10">The sequence shown here is derived from an EMBL/GenBank/DDBJ whole genome shotgun (WGS) entry which is preliminary data.</text>
</comment>
<evidence type="ECO:0000259" key="8">
    <source>
        <dbReference type="Pfam" id="PF04824"/>
    </source>
</evidence>
<dbReference type="EMBL" id="CAUOFW020006472">
    <property type="protein sequence ID" value="CAK9174866.1"/>
    <property type="molecule type" value="Genomic_DNA"/>
</dbReference>
<dbReference type="AlphaFoldDB" id="A0ABC8RCD6"/>
<evidence type="ECO:0000313" key="10">
    <source>
        <dbReference type="EMBL" id="CAK9140353.1"/>
    </source>
</evidence>
<evidence type="ECO:0000256" key="3">
    <source>
        <dbReference type="ARBA" id="ARBA00022776"/>
    </source>
</evidence>
<dbReference type="Gene3D" id="1.10.10.580">
    <property type="entry name" value="Structural maintenance of chromosome 1. Chain E"/>
    <property type="match status" value="1"/>
</dbReference>
<dbReference type="InterPro" id="IPR006910">
    <property type="entry name" value="Rad21_Rec8_N"/>
</dbReference>
<dbReference type="CDD" id="cd21793">
    <property type="entry name" value="Rad21_Rec8_M_AtSYN1-like"/>
    <property type="match status" value="1"/>
</dbReference>
<protein>
    <submittedName>
        <fullName evidence="10">Uncharacterized protein</fullName>
    </submittedName>
</protein>
<dbReference type="EMBL" id="CAUOFW020001036">
    <property type="protein sequence ID" value="CAK9140353.1"/>
    <property type="molecule type" value="Genomic_DNA"/>
</dbReference>
<comment type="subunit">
    <text evidence="6">Component of the cohesin complex.</text>
</comment>
<evidence type="ECO:0000256" key="7">
    <source>
        <dbReference type="SAM" id="MobiDB-lite"/>
    </source>
</evidence>
<dbReference type="Proteomes" id="UP001642360">
    <property type="component" value="Unassembled WGS sequence"/>
</dbReference>
<dbReference type="Pfam" id="PF04825">
    <property type="entry name" value="Rad21_Rec8_N"/>
    <property type="match status" value="1"/>
</dbReference>
<comment type="subcellular location">
    <subcellularLocation>
        <location evidence="1">Nucleus</location>
    </subcellularLocation>
</comment>
<keyword evidence="3" id="KW-0132">Cell division</keyword>
<dbReference type="GO" id="GO:0005634">
    <property type="term" value="C:nucleus"/>
    <property type="evidence" value="ECO:0007669"/>
    <property type="project" value="UniProtKB-SubCell"/>
</dbReference>
<reference evidence="10 12" key="1">
    <citation type="submission" date="2024-02" db="EMBL/GenBank/DDBJ databases">
        <authorList>
            <person name="Vignale AGUSTIN F."/>
            <person name="Sosa J E."/>
            <person name="Modenutti C."/>
        </authorList>
    </citation>
    <scope>NUCLEOTIDE SEQUENCE [LARGE SCALE GENOMIC DNA]</scope>
</reference>
<dbReference type="Pfam" id="PF04824">
    <property type="entry name" value="Rad21_Rec8"/>
    <property type="match status" value="1"/>
</dbReference>
<feature type="domain" description="Rad21/Rec8-like protein C-terminal eukaryotic" evidence="8">
    <location>
        <begin position="603"/>
        <end position="653"/>
    </location>
</feature>
<dbReference type="InterPro" id="IPR039781">
    <property type="entry name" value="Rad21/Rec8-like"/>
</dbReference>
<dbReference type="SUPFAM" id="SSF46785">
    <property type="entry name" value="Winged helix' DNA-binding domain"/>
    <property type="match status" value="1"/>
</dbReference>
<sequence>MFYSHTFLARKGPLGTVWCAAHLQHKLKKSHYTSTNIPSTVERIMNPEVPIALRMSSHLLLGVVRIYSKQVEYLYHDCNIVLIGIRKAFASVEINLPEDATHAPFHSVTLPDKFELDALDLDDDCYQDRFQDNHLRSQEEITLTDQFPIDRDYIVITFDEDVPRNSLRMEDVSGLGLTPMEEDSHPSVLERATADFQDPGPINQTGISETPNEDGVSQNIPEIEVMRDAVHDIHFNDAPVWLDQGNDVPGLDKTLEQQKEKENLTPIMEELVSGGHSPPFQKYHEPPSATSKQASEIYDTHISFGGYTSPELAIRSTPPVEQPKAKPRKRKHYYDESTVLTNKFMKKALEDSSGLQRVKKDCPCSALGVWKVNNRLKKDKVFIDPLMTGLGADLCDIYKKDFISSKPHLVPTEAAHPETNVSDPPIPVHDPDMEIEHLRNYAGPLSSNVLHELLPSPNRFMSSPTRGNDFSPTSTTNTLSVSNQLGTVMGTGSLPSPDLAASTGPVWSDIETPMTLLEERLGVENTGLSDIPELVNSAGDLNFLEEDENTPAGSQGTPGVWYLSRKQKGTPEIDALSARTRAVAQYLKRQLSVTPISEDLSGDLSLNKILEEKRKKICARMFFETLVLKNCGLVDVQQEQPYGDITVKVTPKLSKEQFPS</sequence>
<evidence type="ECO:0000256" key="6">
    <source>
        <dbReference type="ARBA" id="ARBA00064543"/>
    </source>
</evidence>
<keyword evidence="4" id="KW-0159">Chromosome partition</keyword>
<dbReference type="PANTHER" id="PTHR12585">
    <property type="entry name" value="SCC1 / RAD21 FAMILY MEMBER"/>
    <property type="match status" value="1"/>
</dbReference>
<keyword evidence="12" id="KW-1185">Reference proteome</keyword>
<organism evidence="10 12">
    <name type="scientific">Ilex paraguariensis</name>
    <name type="common">yerba mate</name>
    <dbReference type="NCBI Taxonomy" id="185542"/>
    <lineage>
        <taxon>Eukaryota</taxon>
        <taxon>Viridiplantae</taxon>
        <taxon>Streptophyta</taxon>
        <taxon>Embryophyta</taxon>
        <taxon>Tracheophyta</taxon>
        <taxon>Spermatophyta</taxon>
        <taxon>Magnoliopsida</taxon>
        <taxon>eudicotyledons</taxon>
        <taxon>Gunneridae</taxon>
        <taxon>Pentapetalae</taxon>
        <taxon>asterids</taxon>
        <taxon>campanulids</taxon>
        <taxon>Aquifoliales</taxon>
        <taxon>Aquifoliaceae</taxon>
        <taxon>Ilex</taxon>
    </lineage>
</organism>
<accession>A0ABC8RCD6</accession>
<keyword evidence="3" id="KW-0498">Mitosis</keyword>
<evidence type="ECO:0000256" key="5">
    <source>
        <dbReference type="ARBA" id="ARBA00023242"/>
    </source>
</evidence>
<evidence type="ECO:0000313" key="11">
    <source>
        <dbReference type="EMBL" id="CAK9174866.1"/>
    </source>
</evidence>
<keyword evidence="5" id="KW-0539">Nucleus</keyword>
<evidence type="ECO:0000256" key="2">
    <source>
        <dbReference type="ARBA" id="ARBA00009870"/>
    </source>
</evidence>